<protein>
    <recommendedName>
        <fullName evidence="6">Large ribosomal subunit protein bL12 C-terminal domain-containing protein</fullName>
    </recommendedName>
</protein>
<dbReference type="PANTHER" id="PTHR45987:SF26">
    <property type="entry name" value="LARGE RIBOSOMAL SUBUNIT PROTEIN BL12CX-RELATED"/>
    <property type="match status" value="1"/>
</dbReference>
<evidence type="ECO:0000256" key="4">
    <source>
        <dbReference type="ARBA" id="ARBA00022980"/>
    </source>
</evidence>
<feature type="domain" description="Large ribosomal subunit protein bL12 C-terminal" evidence="6">
    <location>
        <begin position="58"/>
        <end position="113"/>
    </location>
</feature>
<sequence length="139" mass="14815">MASSTLSSLPLKPAPLSTTWLQEKLDVSAAAFAPAAAPAVAPSAGDARATAVEEKTKFNVVIEEVPSNARIGVIKVVRGLTSLALTSLPKKFKGVSKEEADDAKKQLEEAGVKTRSSFVLNPQSSKEKEKPFLFFIFQL</sequence>
<evidence type="ECO:0000259" key="6">
    <source>
        <dbReference type="Pfam" id="PF00542"/>
    </source>
</evidence>
<dbReference type="EMBL" id="JBBPBN010000084">
    <property type="protein sequence ID" value="KAK8982863.1"/>
    <property type="molecule type" value="Genomic_DNA"/>
</dbReference>
<comment type="caution">
    <text evidence="7">The sequence shown here is derived from an EMBL/GenBank/DDBJ whole genome shotgun (WGS) entry which is preliminary data.</text>
</comment>
<dbReference type="InterPro" id="IPR014719">
    <property type="entry name" value="Ribosomal_bL12_C/ClpS-like"/>
</dbReference>
<evidence type="ECO:0000313" key="7">
    <source>
        <dbReference type="EMBL" id="KAK8982863.1"/>
    </source>
</evidence>
<dbReference type="SUPFAM" id="SSF48300">
    <property type="entry name" value="Ribosomal protein L7/12, oligomerisation (N-terminal) domain"/>
    <property type="match status" value="1"/>
</dbReference>
<keyword evidence="5" id="KW-0687">Ribonucleoprotein</keyword>
<evidence type="ECO:0000256" key="3">
    <source>
        <dbReference type="ARBA" id="ARBA00022640"/>
    </source>
</evidence>
<accession>A0ABR2P3I1</accession>
<organism evidence="7 8">
    <name type="scientific">Hibiscus sabdariffa</name>
    <name type="common">roselle</name>
    <dbReference type="NCBI Taxonomy" id="183260"/>
    <lineage>
        <taxon>Eukaryota</taxon>
        <taxon>Viridiplantae</taxon>
        <taxon>Streptophyta</taxon>
        <taxon>Embryophyta</taxon>
        <taxon>Tracheophyta</taxon>
        <taxon>Spermatophyta</taxon>
        <taxon>Magnoliopsida</taxon>
        <taxon>eudicotyledons</taxon>
        <taxon>Gunneridae</taxon>
        <taxon>Pentapetalae</taxon>
        <taxon>rosids</taxon>
        <taxon>malvids</taxon>
        <taxon>Malvales</taxon>
        <taxon>Malvaceae</taxon>
        <taxon>Malvoideae</taxon>
        <taxon>Hibiscus</taxon>
    </lineage>
</organism>
<keyword evidence="2" id="KW-0150">Chloroplast</keyword>
<gene>
    <name evidence="7" type="ORF">V6N11_060181</name>
</gene>
<dbReference type="CDD" id="cd00387">
    <property type="entry name" value="Ribosomal_L7_L12"/>
    <property type="match status" value="1"/>
</dbReference>
<comment type="subcellular location">
    <subcellularLocation>
        <location evidence="1">Plastid</location>
        <location evidence="1">Chloroplast</location>
    </subcellularLocation>
</comment>
<dbReference type="InterPro" id="IPR013823">
    <property type="entry name" value="Ribosomal_bL12_C"/>
</dbReference>
<name>A0ABR2P3I1_9ROSI</name>
<keyword evidence="4" id="KW-0689">Ribosomal protein</keyword>
<proteinExistence type="predicted"/>
<keyword evidence="3" id="KW-0934">Plastid</keyword>
<dbReference type="SUPFAM" id="SSF54736">
    <property type="entry name" value="ClpS-like"/>
    <property type="match status" value="1"/>
</dbReference>
<dbReference type="Gene3D" id="3.30.1390.10">
    <property type="match status" value="1"/>
</dbReference>
<dbReference type="InterPro" id="IPR036235">
    <property type="entry name" value="Ribosomal_bL12_oligo_N_sf"/>
</dbReference>
<keyword evidence="8" id="KW-1185">Reference proteome</keyword>
<reference evidence="7 8" key="1">
    <citation type="journal article" date="2024" name="G3 (Bethesda)">
        <title>Genome assembly of Hibiscus sabdariffa L. provides insights into metabolisms of medicinal natural products.</title>
        <authorList>
            <person name="Kim T."/>
        </authorList>
    </citation>
    <scope>NUCLEOTIDE SEQUENCE [LARGE SCALE GENOMIC DNA]</scope>
    <source>
        <strain evidence="7">TK-2024</strain>
        <tissue evidence="7">Old leaves</tissue>
    </source>
</reference>
<dbReference type="PANTHER" id="PTHR45987">
    <property type="entry name" value="39S RIBOSOMAL PROTEIN L12"/>
    <property type="match status" value="1"/>
</dbReference>
<evidence type="ECO:0000256" key="5">
    <source>
        <dbReference type="ARBA" id="ARBA00023274"/>
    </source>
</evidence>
<evidence type="ECO:0000313" key="8">
    <source>
        <dbReference type="Proteomes" id="UP001396334"/>
    </source>
</evidence>
<dbReference type="Pfam" id="PF00542">
    <property type="entry name" value="Ribosomal_L12"/>
    <property type="match status" value="1"/>
</dbReference>
<evidence type="ECO:0000256" key="2">
    <source>
        <dbReference type="ARBA" id="ARBA00022528"/>
    </source>
</evidence>
<dbReference type="Proteomes" id="UP001396334">
    <property type="component" value="Unassembled WGS sequence"/>
</dbReference>
<evidence type="ECO:0000256" key="1">
    <source>
        <dbReference type="ARBA" id="ARBA00004229"/>
    </source>
</evidence>
<dbReference type="InterPro" id="IPR000206">
    <property type="entry name" value="Ribosomal_bL12"/>
</dbReference>